<dbReference type="SUPFAM" id="SSF75304">
    <property type="entry name" value="Amidase signature (AS) enzymes"/>
    <property type="match status" value="1"/>
</dbReference>
<comment type="caution">
    <text evidence="1">The sequence shown here is derived from an EMBL/GenBank/DDBJ whole genome shotgun (WGS) entry which is preliminary data.</text>
</comment>
<dbReference type="Proteomes" id="UP000245207">
    <property type="component" value="Unassembled WGS sequence"/>
</dbReference>
<dbReference type="PANTHER" id="PTHR27003:SF467">
    <property type="entry name" value="PROTEIN KINASE DOMAIN-CONTAINING PROTEIN"/>
    <property type="match status" value="1"/>
</dbReference>
<dbReference type="InterPro" id="IPR045272">
    <property type="entry name" value="ANXUR1/2-like"/>
</dbReference>
<dbReference type="EMBL" id="PKPP01006119">
    <property type="protein sequence ID" value="PWA57595.1"/>
    <property type="molecule type" value="Genomic_DNA"/>
</dbReference>
<organism evidence="1 2">
    <name type="scientific">Artemisia annua</name>
    <name type="common">Sweet wormwood</name>
    <dbReference type="NCBI Taxonomy" id="35608"/>
    <lineage>
        <taxon>Eukaryota</taxon>
        <taxon>Viridiplantae</taxon>
        <taxon>Streptophyta</taxon>
        <taxon>Embryophyta</taxon>
        <taxon>Tracheophyta</taxon>
        <taxon>Spermatophyta</taxon>
        <taxon>Magnoliopsida</taxon>
        <taxon>eudicotyledons</taxon>
        <taxon>Gunneridae</taxon>
        <taxon>Pentapetalae</taxon>
        <taxon>asterids</taxon>
        <taxon>campanulids</taxon>
        <taxon>Asterales</taxon>
        <taxon>Asteraceae</taxon>
        <taxon>Asteroideae</taxon>
        <taxon>Anthemideae</taxon>
        <taxon>Artemisiinae</taxon>
        <taxon>Artemisia</taxon>
    </lineage>
</organism>
<proteinExistence type="predicted"/>
<dbReference type="PANTHER" id="PTHR27003">
    <property type="entry name" value="OS07G0166700 PROTEIN"/>
    <property type="match status" value="1"/>
</dbReference>
<dbReference type="Gene3D" id="3.90.1300.10">
    <property type="entry name" value="Amidase signature (AS) domain"/>
    <property type="match status" value="1"/>
</dbReference>
<reference evidence="1 2" key="1">
    <citation type="journal article" date="2018" name="Mol. Plant">
        <title>The genome of Artemisia annua provides insight into the evolution of Asteraceae family and artemisinin biosynthesis.</title>
        <authorList>
            <person name="Shen Q."/>
            <person name="Zhang L."/>
            <person name="Liao Z."/>
            <person name="Wang S."/>
            <person name="Yan T."/>
            <person name="Shi P."/>
            <person name="Liu M."/>
            <person name="Fu X."/>
            <person name="Pan Q."/>
            <person name="Wang Y."/>
            <person name="Lv Z."/>
            <person name="Lu X."/>
            <person name="Zhang F."/>
            <person name="Jiang W."/>
            <person name="Ma Y."/>
            <person name="Chen M."/>
            <person name="Hao X."/>
            <person name="Li L."/>
            <person name="Tang Y."/>
            <person name="Lv G."/>
            <person name="Zhou Y."/>
            <person name="Sun X."/>
            <person name="Brodelius P.E."/>
            <person name="Rose J.K.C."/>
            <person name="Tang K."/>
        </authorList>
    </citation>
    <scope>NUCLEOTIDE SEQUENCE [LARGE SCALE GENOMIC DNA]</scope>
    <source>
        <strain evidence="2">cv. Huhao1</strain>
        <tissue evidence="1">Leaf</tissue>
    </source>
</reference>
<dbReference type="GO" id="GO:0009506">
    <property type="term" value="C:plasmodesma"/>
    <property type="evidence" value="ECO:0007669"/>
    <property type="project" value="TreeGrafter"/>
</dbReference>
<sequence length="183" mass="21186">MAYLRLDETQQQLATWAKQYLKKGKLKKIIYPELKGQMSQNCLNDYAKIDNGENSHYGTPTNPTMPSYILGGSSSGSAWDKDIIFDNLTEQTDAKSIEVASRVAYQCLHKAQEERPKMVLVIQELEKALNIQWEFKQKLPKDNENIMKMIEHREYEEIKKKDLYPSFSSRILLNNGKVVIKII</sequence>
<dbReference type="AlphaFoldDB" id="A0A2U1M8L6"/>
<evidence type="ECO:0000313" key="2">
    <source>
        <dbReference type="Proteomes" id="UP000245207"/>
    </source>
</evidence>
<evidence type="ECO:0000313" key="1">
    <source>
        <dbReference type="EMBL" id="PWA57595.1"/>
    </source>
</evidence>
<dbReference type="InterPro" id="IPR036928">
    <property type="entry name" value="AS_sf"/>
</dbReference>
<dbReference type="GO" id="GO:0005886">
    <property type="term" value="C:plasma membrane"/>
    <property type="evidence" value="ECO:0007669"/>
    <property type="project" value="TreeGrafter"/>
</dbReference>
<protein>
    <submittedName>
        <fullName evidence="1">Phloem protein 2-like protein</fullName>
    </submittedName>
</protein>
<accession>A0A2U1M8L6</accession>
<gene>
    <name evidence="1" type="ORF">CTI12_AA407390</name>
</gene>
<name>A0A2U1M8L6_ARTAN</name>
<dbReference type="STRING" id="35608.A0A2U1M8L6"/>
<dbReference type="GO" id="GO:0004714">
    <property type="term" value="F:transmembrane receptor protein tyrosine kinase activity"/>
    <property type="evidence" value="ECO:0007669"/>
    <property type="project" value="InterPro"/>
</dbReference>
<keyword evidence="2" id="KW-1185">Reference proteome</keyword>